<organism evidence="2 3">
    <name type="scientific">Desulfosporosinus metallidurans</name>
    <dbReference type="NCBI Taxonomy" id="1888891"/>
    <lineage>
        <taxon>Bacteria</taxon>
        <taxon>Bacillati</taxon>
        <taxon>Bacillota</taxon>
        <taxon>Clostridia</taxon>
        <taxon>Eubacteriales</taxon>
        <taxon>Desulfitobacteriaceae</taxon>
        <taxon>Desulfosporosinus</taxon>
    </lineage>
</organism>
<dbReference type="GO" id="GO:0016887">
    <property type="term" value="F:ATP hydrolysis activity"/>
    <property type="evidence" value="ECO:0007669"/>
    <property type="project" value="InterPro"/>
</dbReference>
<dbReference type="InterPro" id="IPR001757">
    <property type="entry name" value="P_typ_ATPase"/>
</dbReference>
<keyword evidence="3" id="KW-1185">Reference proteome</keyword>
<dbReference type="Gene3D" id="3.40.50.1000">
    <property type="entry name" value="HAD superfamily/HAD-like"/>
    <property type="match status" value="1"/>
</dbReference>
<dbReference type="PANTHER" id="PTHR24093:SF128">
    <property type="entry name" value="MAGNESIUM-TRANSPORTING ATPASE, P-TYPE 1"/>
    <property type="match status" value="1"/>
</dbReference>
<dbReference type="AlphaFoldDB" id="A0A1Q8QPL7"/>
<evidence type="ECO:0000313" key="2">
    <source>
        <dbReference type="EMBL" id="OLN29277.1"/>
    </source>
</evidence>
<name>A0A1Q8QPL7_9FIRM</name>
<dbReference type="PRINTS" id="PR00120">
    <property type="entry name" value="HATPASE"/>
</dbReference>
<dbReference type="SUPFAM" id="SSF56784">
    <property type="entry name" value="HAD-like"/>
    <property type="match status" value="1"/>
</dbReference>
<dbReference type="GO" id="GO:0005886">
    <property type="term" value="C:plasma membrane"/>
    <property type="evidence" value="ECO:0007669"/>
    <property type="project" value="TreeGrafter"/>
</dbReference>
<gene>
    <name evidence="2" type="ORF">DSOL_3614</name>
</gene>
<proteinExistence type="predicted"/>
<dbReference type="PRINTS" id="PR00119">
    <property type="entry name" value="CATATPASE"/>
</dbReference>
<dbReference type="Proteomes" id="UP000186102">
    <property type="component" value="Unassembled WGS sequence"/>
</dbReference>
<dbReference type="EMBL" id="MLBF01000034">
    <property type="protein sequence ID" value="OLN29277.1"/>
    <property type="molecule type" value="Genomic_DNA"/>
</dbReference>
<accession>A0A1Q8QPL7</accession>
<protein>
    <submittedName>
        <fullName evidence="2">Mg(2+) transport ATPase, P-type</fullName>
    </submittedName>
</protein>
<dbReference type="GO" id="GO:0019829">
    <property type="term" value="F:ATPase-coupled monoatomic cation transmembrane transporter activity"/>
    <property type="evidence" value="ECO:0007669"/>
    <property type="project" value="TreeGrafter"/>
</dbReference>
<dbReference type="PANTHER" id="PTHR24093">
    <property type="entry name" value="CATION TRANSPORTING ATPASE"/>
    <property type="match status" value="1"/>
</dbReference>
<evidence type="ECO:0000256" key="1">
    <source>
        <dbReference type="ARBA" id="ARBA00022842"/>
    </source>
</evidence>
<sequence>MGITLKVITGDKKLVAMSLGKQIGLANPEVLTGPELYKMSDEALIQKLGNIDLFAEIEPNQKERVILGLKKAGNVVGYLGDGINDASALHAADVGISVNSAVVPYLIT</sequence>
<keyword evidence="1" id="KW-0460">Magnesium</keyword>
<dbReference type="InterPro" id="IPR036412">
    <property type="entry name" value="HAD-like_sf"/>
</dbReference>
<dbReference type="InterPro" id="IPR023214">
    <property type="entry name" value="HAD_sf"/>
</dbReference>
<reference evidence="2 3" key="1">
    <citation type="submission" date="2016-09" db="EMBL/GenBank/DDBJ databases">
        <title>Complete genome of Desulfosporosinus sp. OL.</title>
        <authorList>
            <person name="Mardanov A."/>
            <person name="Beletsky A."/>
            <person name="Panova A."/>
            <person name="Karnachuk O."/>
            <person name="Ravin N."/>
        </authorList>
    </citation>
    <scope>NUCLEOTIDE SEQUENCE [LARGE SCALE GENOMIC DNA]</scope>
    <source>
        <strain evidence="2 3">OL</strain>
    </source>
</reference>
<dbReference type="GO" id="GO:0005524">
    <property type="term" value="F:ATP binding"/>
    <property type="evidence" value="ECO:0007669"/>
    <property type="project" value="InterPro"/>
</dbReference>
<comment type="caution">
    <text evidence="2">The sequence shown here is derived from an EMBL/GenBank/DDBJ whole genome shotgun (WGS) entry which is preliminary data.</text>
</comment>
<evidence type="ECO:0000313" key="3">
    <source>
        <dbReference type="Proteomes" id="UP000186102"/>
    </source>
</evidence>
<dbReference type="STRING" id="1888891.DSOL_3614"/>